<gene>
    <name evidence="8" type="ORF">JKG61_20830</name>
</gene>
<evidence type="ECO:0000313" key="9">
    <source>
        <dbReference type="Proteomes" id="UP000625283"/>
    </source>
</evidence>
<dbReference type="Pfam" id="PF14322">
    <property type="entry name" value="SusD-like_3"/>
    <property type="match status" value="1"/>
</dbReference>
<dbReference type="InterPro" id="IPR012944">
    <property type="entry name" value="SusD_RagB_dom"/>
</dbReference>
<evidence type="ECO:0000256" key="1">
    <source>
        <dbReference type="ARBA" id="ARBA00004442"/>
    </source>
</evidence>
<evidence type="ECO:0000259" key="7">
    <source>
        <dbReference type="Pfam" id="PF14322"/>
    </source>
</evidence>
<accession>A0ABS1R931</accession>
<organism evidence="8 9">
    <name type="scientific">Sphingobacterium faecale</name>
    <dbReference type="NCBI Taxonomy" id="2803775"/>
    <lineage>
        <taxon>Bacteria</taxon>
        <taxon>Pseudomonadati</taxon>
        <taxon>Bacteroidota</taxon>
        <taxon>Sphingobacteriia</taxon>
        <taxon>Sphingobacteriales</taxon>
        <taxon>Sphingobacteriaceae</taxon>
        <taxon>Sphingobacterium</taxon>
    </lineage>
</organism>
<sequence>MRRFLIIPILVGTMALTSCNKWLEVKPSDRVTEDNTFSTPQTFKKALNGIYIELNKDEVYGKALSCEYIDILAQYYPINQESTSNKELAQYNFTSAGNMARAEKIWGTQYNLIANTNLIIRNSEKRREVLSDDYYALIKGEALALRAMLHFDLFRLFGPVYTKENTEARLPYYTDYVLDVNPTLPSNEFLAQVISDLKDALELLKEDPIIQYGPAGDKSDSFKQYRTLRLNYYAVKALLARVYLYAKENTLALELAKEVMGVQEKWFPWVKPEVASANRVFSSELLFSLQNNKVNNNFTSLFDGKNVQATNLLIPKEYVVLQLFNYQRHDYRYLANLQNSVLIGSNNHKVFSKYEKISDSLENQLIPMIRMSEVFYIAAETEPVLTEGLKHLNKVRNNRGIASSSSDRFYFPDQLLTSEYTREFWGEGQLFYFFKRRNVKEIQDPHDEWSKVSMKNANYVVPIPEGETKYN</sequence>
<evidence type="ECO:0000313" key="8">
    <source>
        <dbReference type="EMBL" id="MBL1411214.1"/>
    </source>
</evidence>
<protein>
    <submittedName>
        <fullName evidence="8">RagB/SusD family nutrient uptake outer membrane protein</fullName>
    </submittedName>
</protein>
<evidence type="ECO:0000259" key="6">
    <source>
        <dbReference type="Pfam" id="PF07980"/>
    </source>
</evidence>
<evidence type="ECO:0000256" key="5">
    <source>
        <dbReference type="ARBA" id="ARBA00023237"/>
    </source>
</evidence>
<name>A0ABS1R931_9SPHI</name>
<comment type="similarity">
    <text evidence="2">Belongs to the SusD family.</text>
</comment>
<proteinExistence type="inferred from homology"/>
<dbReference type="EMBL" id="JAERTY010000013">
    <property type="protein sequence ID" value="MBL1411214.1"/>
    <property type="molecule type" value="Genomic_DNA"/>
</dbReference>
<dbReference type="Gene3D" id="1.25.40.390">
    <property type="match status" value="1"/>
</dbReference>
<evidence type="ECO:0000256" key="4">
    <source>
        <dbReference type="ARBA" id="ARBA00023136"/>
    </source>
</evidence>
<keyword evidence="5" id="KW-0998">Cell outer membrane</keyword>
<keyword evidence="9" id="KW-1185">Reference proteome</keyword>
<feature type="domain" description="SusD-like N-terminal" evidence="7">
    <location>
        <begin position="21"/>
        <end position="244"/>
    </location>
</feature>
<reference evidence="8 9" key="1">
    <citation type="submission" date="2021-01" db="EMBL/GenBank/DDBJ databases">
        <title>C459-1 draft genome sequence.</title>
        <authorList>
            <person name="Zhang X.-F."/>
        </authorList>
    </citation>
    <scope>NUCLEOTIDE SEQUENCE [LARGE SCALE GENOMIC DNA]</scope>
    <source>
        <strain evidence="9">C459-1</strain>
    </source>
</reference>
<dbReference type="SUPFAM" id="SSF48452">
    <property type="entry name" value="TPR-like"/>
    <property type="match status" value="1"/>
</dbReference>
<dbReference type="InterPro" id="IPR033985">
    <property type="entry name" value="SusD-like_N"/>
</dbReference>
<comment type="caution">
    <text evidence="8">The sequence shown here is derived from an EMBL/GenBank/DDBJ whole genome shotgun (WGS) entry which is preliminary data.</text>
</comment>
<comment type="subcellular location">
    <subcellularLocation>
        <location evidence="1">Cell outer membrane</location>
    </subcellularLocation>
</comment>
<evidence type="ECO:0000256" key="3">
    <source>
        <dbReference type="ARBA" id="ARBA00022729"/>
    </source>
</evidence>
<keyword evidence="4" id="KW-0472">Membrane</keyword>
<dbReference type="InterPro" id="IPR011990">
    <property type="entry name" value="TPR-like_helical_dom_sf"/>
</dbReference>
<dbReference type="Proteomes" id="UP000625283">
    <property type="component" value="Unassembled WGS sequence"/>
</dbReference>
<evidence type="ECO:0000256" key="2">
    <source>
        <dbReference type="ARBA" id="ARBA00006275"/>
    </source>
</evidence>
<dbReference type="PROSITE" id="PS51257">
    <property type="entry name" value="PROKAR_LIPOPROTEIN"/>
    <property type="match status" value="1"/>
</dbReference>
<keyword evidence="3" id="KW-0732">Signal</keyword>
<feature type="domain" description="RagB/SusD" evidence="6">
    <location>
        <begin position="299"/>
        <end position="452"/>
    </location>
</feature>
<dbReference type="RefSeq" id="WP_202104943.1">
    <property type="nucleotide sequence ID" value="NZ_JAERTY010000013.1"/>
</dbReference>
<dbReference type="Pfam" id="PF07980">
    <property type="entry name" value="SusD_RagB"/>
    <property type="match status" value="1"/>
</dbReference>